<organism evidence="2 3">
    <name type="scientific">Sphingobacterium bovistauri</name>
    <dbReference type="NCBI Taxonomy" id="2781959"/>
    <lineage>
        <taxon>Bacteria</taxon>
        <taxon>Pseudomonadati</taxon>
        <taxon>Bacteroidota</taxon>
        <taxon>Sphingobacteriia</taxon>
        <taxon>Sphingobacteriales</taxon>
        <taxon>Sphingobacteriaceae</taxon>
        <taxon>Sphingobacterium</taxon>
    </lineage>
</organism>
<feature type="signal peptide" evidence="1">
    <location>
        <begin position="1"/>
        <end position="23"/>
    </location>
</feature>
<evidence type="ECO:0000313" key="2">
    <source>
        <dbReference type="EMBL" id="MCA5003829.1"/>
    </source>
</evidence>
<evidence type="ECO:0000313" key="3">
    <source>
        <dbReference type="Proteomes" id="UP001165302"/>
    </source>
</evidence>
<sequence length="435" mass="50319">MSKKLFVLSILLSCILMNLSAQKKTKLSEVGQGWAKNTVNTAVFRKNSLVSNRKHQFIAYYDGQGFLVVGKRRLRSRQWEIKRTNFKGNTKDAHNVISMMLDGDDYLHIAFDHHNSKLRYIKSIRAESLEFTSELPMLGQQEKVVTYPEFFKLLNGDILFMYRDGGSGNGNLVINKYDRAKGTWIRLHQNLIDGERKRNAYWQAYVDNKGRIHISWVWRESPNVASNHDMAYAYSEDGGISWKKSTGETYILPIKASTAEYVVRIPENSDLINQTSMSADKDGNPFIVSYWKSQYAERPQYKMVYLNSGRWETQSFDFRSTSFTLGGYGTKQIPISRPQLIVKGRGRKLEAWMIFRDDERKNAISILSWKKKEKNKHTIVDLYKESVAAWEPTFDTELWRKKNVLSLFVQHTVQVDGEGLSDSQSTPILVLDYKP</sequence>
<reference evidence="2" key="1">
    <citation type="submission" date="2020-10" db="EMBL/GenBank/DDBJ databases">
        <authorList>
            <person name="Lu T."/>
            <person name="Wang Q."/>
            <person name="Han X."/>
        </authorList>
    </citation>
    <scope>NUCLEOTIDE SEQUENCE</scope>
    <source>
        <strain evidence="2">WQ 366</strain>
    </source>
</reference>
<evidence type="ECO:0000256" key="1">
    <source>
        <dbReference type="SAM" id="SignalP"/>
    </source>
</evidence>
<proteinExistence type="predicted"/>
<feature type="chain" id="PRO_5046033296" evidence="1">
    <location>
        <begin position="24"/>
        <end position="435"/>
    </location>
</feature>
<accession>A0ABS7Z0Y2</accession>
<keyword evidence="3" id="KW-1185">Reference proteome</keyword>
<protein>
    <submittedName>
        <fullName evidence="2">BNR repeat-containing protein</fullName>
    </submittedName>
</protein>
<gene>
    <name evidence="2" type="ORF">IPZ78_01540</name>
</gene>
<name>A0ABS7Z0Y2_9SPHI</name>
<dbReference type="Pfam" id="PF15892">
    <property type="entry name" value="BNR_4"/>
    <property type="match status" value="1"/>
</dbReference>
<comment type="caution">
    <text evidence="2">The sequence shown here is derived from an EMBL/GenBank/DDBJ whole genome shotgun (WGS) entry which is preliminary data.</text>
</comment>
<dbReference type="Proteomes" id="UP001165302">
    <property type="component" value="Unassembled WGS sequence"/>
</dbReference>
<dbReference type="EMBL" id="JADEYP010000002">
    <property type="protein sequence ID" value="MCA5003829.1"/>
    <property type="molecule type" value="Genomic_DNA"/>
</dbReference>
<keyword evidence="1" id="KW-0732">Signal</keyword>
<dbReference type="RefSeq" id="WP_225551166.1">
    <property type="nucleotide sequence ID" value="NZ_JADEYP010000002.1"/>
</dbReference>